<gene>
    <name evidence="6" type="ORF">MNBD_GAMMA17-1372</name>
</gene>
<proteinExistence type="inferred from homology"/>
<evidence type="ECO:0000256" key="4">
    <source>
        <dbReference type="ARBA" id="ARBA00023315"/>
    </source>
</evidence>
<sequence>MRNMDDFPDSDGSAPPADYRFRKMSEPDLANVLAIERKTYEFPWSETIFKDCLRVNYHCYVIESVQQVKGYAVMTVAAGESHILNICVDESLRGSGVGRSMLAHLVDQAKSHRAEMMLLEVRASNKVAIDLYLNSDFNEIGRRNAYYPAKDGREDALILARIL</sequence>
<dbReference type="AlphaFoldDB" id="A0A3B1A3H5"/>
<feature type="domain" description="N-acetyltransferase" evidence="5">
    <location>
        <begin position="19"/>
        <end position="163"/>
    </location>
</feature>
<dbReference type="HAMAP" id="MF_02210">
    <property type="entry name" value="RimI"/>
    <property type="match status" value="1"/>
</dbReference>
<keyword evidence="3 6" id="KW-0808">Transferase</keyword>
<dbReference type="CDD" id="cd04301">
    <property type="entry name" value="NAT_SF"/>
    <property type="match status" value="1"/>
</dbReference>
<dbReference type="SUPFAM" id="SSF55729">
    <property type="entry name" value="Acyl-CoA N-acyltransferases (Nat)"/>
    <property type="match status" value="1"/>
</dbReference>
<dbReference type="InterPro" id="IPR050680">
    <property type="entry name" value="YpeA/RimI_acetyltransf"/>
</dbReference>
<comment type="similarity">
    <text evidence="1">Belongs to the acetyltransferase family. RimI subfamily.</text>
</comment>
<dbReference type="InterPro" id="IPR006464">
    <property type="entry name" value="AcTrfase_RimI/Ard1"/>
</dbReference>
<evidence type="ECO:0000256" key="1">
    <source>
        <dbReference type="ARBA" id="ARBA00005395"/>
    </source>
</evidence>
<evidence type="ECO:0000256" key="2">
    <source>
        <dbReference type="ARBA" id="ARBA00022490"/>
    </source>
</evidence>
<dbReference type="Gene3D" id="3.40.630.30">
    <property type="match status" value="1"/>
</dbReference>
<dbReference type="InterPro" id="IPR000182">
    <property type="entry name" value="GNAT_dom"/>
</dbReference>
<evidence type="ECO:0000259" key="5">
    <source>
        <dbReference type="PROSITE" id="PS51186"/>
    </source>
</evidence>
<keyword evidence="2" id="KW-0963">Cytoplasm</keyword>
<evidence type="ECO:0000256" key="3">
    <source>
        <dbReference type="ARBA" id="ARBA00022679"/>
    </source>
</evidence>
<dbReference type="EC" id="2.3.1.-" evidence="6"/>
<dbReference type="Pfam" id="PF00583">
    <property type="entry name" value="Acetyltransf_1"/>
    <property type="match status" value="1"/>
</dbReference>
<name>A0A3B1A3H5_9ZZZZ</name>
<reference evidence="6" key="1">
    <citation type="submission" date="2018-06" db="EMBL/GenBank/DDBJ databases">
        <authorList>
            <person name="Zhirakovskaya E."/>
        </authorList>
    </citation>
    <scope>NUCLEOTIDE SEQUENCE</scope>
</reference>
<dbReference type="NCBIfam" id="TIGR01575">
    <property type="entry name" value="rimI"/>
    <property type="match status" value="1"/>
</dbReference>
<dbReference type="InterPro" id="IPR016181">
    <property type="entry name" value="Acyl_CoA_acyltransferase"/>
</dbReference>
<dbReference type="PANTHER" id="PTHR43420">
    <property type="entry name" value="ACETYLTRANSFERASE"/>
    <property type="match status" value="1"/>
</dbReference>
<protein>
    <submittedName>
        <fullName evidence="6">Ribosomal-protein-S18p-alanine acetyltransferase</fullName>
        <ecNumber evidence="6">2.3.1.-</ecNumber>
    </submittedName>
</protein>
<dbReference type="GO" id="GO:0008080">
    <property type="term" value="F:N-acetyltransferase activity"/>
    <property type="evidence" value="ECO:0007669"/>
    <property type="project" value="InterPro"/>
</dbReference>
<keyword evidence="4 6" id="KW-0012">Acyltransferase</keyword>
<evidence type="ECO:0000313" key="6">
    <source>
        <dbReference type="EMBL" id="VAW88284.1"/>
    </source>
</evidence>
<organism evidence="6">
    <name type="scientific">hydrothermal vent metagenome</name>
    <dbReference type="NCBI Taxonomy" id="652676"/>
    <lineage>
        <taxon>unclassified sequences</taxon>
        <taxon>metagenomes</taxon>
        <taxon>ecological metagenomes</taxon>
    </lineage>
</organism>
<dbReference type="InterPro" id="IPR043690">
    <property type="entry name" value="RimI"/>
</dbReference>
<accession>A0A3B1A3H5</accession>
<dbReference type="EMBL" id="UOFQ01000093">
    <property type="protein sequence ID" value="VAW88284.1"/>
    <property type="molecule type" value="Genomic_DNA"/>
</dbReference>
<dbReference type="PROSITE" id="PS51186">
    <property type="entry name" value="GNAT"/>
    <property type="match status" value="1"/>
</dbReference>